<protein>
    <submittedName>
        <fullName evidence="1">Uncharacterized protein</fullName>
    </submittedName>
</protein>
<keyword evidence="2" id="KW-1185">Reference proteome</keyword>
<name>G0NDJ6_CAEBE</name>
<sequence length="322" mass="36914">MMMMVQEQQQDSEDTARCHWLIQHLCETDRVIVKRKRGDVQRLIQQYITATDSTLAVVPVVKKQQQKKRGSLPRHLHLDWDAHWPSTDHFYQQIASMLGLPTTIQDGSKITASSPPQNMIVAKTTTTTSDRFDIKSLRTVMEHELQELGLARLHQMECSHCKQFCSADNLFADSLEASDDTTVTRCGKCYKGNVLPPHSIFDRLIQGIAEKWAKMVGKRVECLYGDWDERLNPMVKMLKENVLLADDIAALLRTCVDPQEFKDACEVIIITTIVFYLEYVDFRRSCEALLMVKPSVTHSQLFEIFAIYFPNRAKGIKTGDFL</sequence>
<dbReference type="AlphaFoldDB" id="G0NDJ6"/>
<evidence type="ECO:0000313" key="1">
    <source>
        <dbReference type="EMBL" id="EGT58408.1"/>
    </source>
</evidence>
<organism evidence="2">
    <name type="scientific">Caenorhabditis brenneri</name>
    <name type="common">Nematode worm</name>
    <dbReference type="NCBI Taxonomy" id="135651"/>
    <lineage>
        <taxon>Eukaryota</taxon>
        <taxon>Metazoa</taxon>
        <taxon>Ecdysozoa</taxon>
        <taxon>Nematoda</taxon>
        <taxon>Chromadorea</taxon>
        <taxon>Rhabditida</taxon>
        <taxon>Rhabditina</taxon>
        <taxon>Rhabditomorpha</taxon>
        <taxon>Rhabditoidea</taxon>
        <taxon>Rhabditidae</taxon>
        <taxon>Peloderinae</taxon>
        <taxon>Caenorhabditis</taxon>
    </lineage>
</organism>
<dbReference type="EMBL" id="GL379868">
    <property type="protein sequence ID" value="EGT58408.1"/>
    <property type="molecule type" value="Genomic_DNA"/>
</dbReference>
<dbReference type="STRING" id="135651.G0NDJ6"/>
<dbReference type="OMA" id="RVECLYG"/>
<dbReference type="eggNOG" id="ENOG502TGUR">
    <property type="taxonomic scope" value="Eukaryota"/>
</dbReference>
<dbReference type="HOGENOM" id="CLU_845282_0_0_1"/>
<accession>G0NDJ6</accession>
<gene>
    <name evidence="1" type="ORF">CAEBREN_25785</name>
</gene>
<dbReference type="Proteomes" id="UP000008068">
    <property type="component" value="Unassembled WGS sequence"/>
</dbReference>
<proteinExistence type="predicted"/>
<reference evidence="2" key="1">
    <citation type="submission" date="2011-07" db="EMBL/GenBank/DDBJ databases">
        <authorList>
            <consortium name="Caenorhabditis brenneri Sequencing and Analysis Consortium"/>
            <person name="Wilson R.K."/>
        </authorList>
    </citation>
    <scope>NUCLEOTIDE SEQUENCE [LARGE SCALE GENOMIC DNA]</scope>
    <source>
        <strain evidence="2">PB2801</strain>
    </source>
</reference>
<dbReference type="FunCoup" id="G0NDJ6">
    <property type="interactions" value="1659"/>
</dbReference>
<dbReference type="OrthoDB" id="5789324at2759"/>
<dbReference type="InParanoid" id="G0NDJ6"/>
<evidence type="ECO:0000313" key="2">
    <source>
        <dbReference type="Proteomes" id="UP000008068"/>
    </source>
</evidence>